<dbReference type="InterPro" id="IPR005202">
    <property type="entry name" value="TF_GRAS"/>
</dbReference>
<dbReference type="AlphaFoldDB" id="A0AA38G792"/>
<keyword evidence="4" id="KW-1185">Reference proteome</keyword>
<evidence type="ECO:0000256" key="1">
    <source>
        <dbReference type="ARBA" id="ARBA00023015"/>
    </source>
</evidence>
<sequence length="230" mass="26587">MKAPIFCSKLIAYSKQPNEKETSEENFAALIEFYKVSPFYRFAHLTSNKPIIEAFQGHIRLHVIDFDISRGIQWSSLIQSLSERKDVPTVSISVFGREMNVLNTTGIRKRLRDIESLNPAIVVVVKHEAIHSPVTFSSGFMESVYYCAALIDSLDEFLPLQSAERMTIGRFHIGEQIKNNIRDDGDDDMMVRRLRETHRKWEMWKEWMEIGGFTQIGLSSRCVNQEKLLL</sequence>
<name>A0AA38G792_TAXCH</name>
<proteinExistence type="predicted"/>
<keyword evidence="1" id="KW-0805">Transcription regulation</keyword>
<protein>
    <submittedName>
        <fullName evidence="3">Uncharacterized protein</fullName>
    </submittedName>
</protein>
<evidence type="ECO:0000256" key="2">
    <source>
        <dbReference type="ARBA" id="ARBA00023163"/>
    </source>
</evidence>
<accession>A0AA38G792</accession>
<evidence type="ECO:0000313" key="3">
    <source>
        <dbReference type="EMBL" id="KAH9316770.1"/>
    </source>
</evidence>
<dbReference type="PANTHER" id="PTHR31636">
    <property type="entry name" value="OSJNBA0084A10.13 PROTEIN-RELATED"/>
    <property type="match status" value="1"/>
</dbReference>
<evidence type="ECO:0000313" key="4">
    <source>
        <dbReference type="Proteomes" id="UP000824469"/>
    </source>
</evidence>
<reference evidence="3 4" key="1">
    <citation type="journal article" date="2021" name="Nat. Plants">
        <title>The Taxus genome provides insights into paclitaxel biosynthesis.</title>
        <authorList>
            <person name="Xiong X."/>
            <person name="Gou J."/>
            <person name="Liao Q."/>
            <person name="Li Y."/>
            <person name="Zhou Q."/>
            <person name="Bi G."/>
            <person name="Li C."/>
            <person name="Du R."/>
            <person name="Wang X."/>
            <person name="Sun T."/>
            <person name="Guo L."/>
            <person name="Liang H."/>
            <person name="Lu P."/>
            <person name="Wu Y."/>
            <person name="Zhang Z."/>
            <person name="Ro D.K."/>
            <person name="Shang Y."/>
            <person name="Huang S."/>
            <person name="Yan J."/>
        </authorList>
    </citation>
    <scope>NUCLEOTIDE SEQUENCE [LARGE SCALE GENOMIC DNA]</scope>
    <source>
        <strain evidence="3">Ta-2019</strain>
    </source>
</reference>
<comment type="caution">
    <text evidence="3">The sequence shown here is derived from an EMBL/GenBank/DDBJ whole genome shotgun (WGS) entry which is preliminary data.</text>
</comment>
<organism evidence="3 4">
    <name type="scientific">Taxus chinensis</name>
    <name type="common">Chinese yew</name>
    <name type="synonym">Taxus wallichiana var. chinensis</name>
    <dbReference type="NCBI Taxonomy" id="29808"/>
    <lineage>
        <taxon>Eukaryota</taxon>
        <taxon>Viridiplantae</taxon>
        <taxon>Streptophyta</taxon>
        <taxon>Embryophyta</taxon>
        <taxon>Tracheophyta</taxon>
        <taxon>Spermatophyta</taxon>
        <taxon>Pinopsida</taxon>
        <taxon>Pinidae</taxon>
        <taxon>Conifers II</taxon>
        <taxon>Cupressales</taxon>
        <taxon>Taxaceae</taxon>
        <taxon>Taxus</taxon>
    </lineage>
</organism>
<dbReference type="EMBL" id="JAHRHJ020000005">
    <property type="protein sequence ID" value="KAH9316770.1"/>
    <property type="molecule type" value="Genomic_DNA"/>
</dbReference>
<dbReference type="PROSITE" id="PS50985">
    <property type="entry name" value="GRAS"/>
    <property type="match status" value="1"/>
</dbReference>
<keyword evidence="2" id="KW-0804">Transcription</keyword>
<dbReference type="Pfam" id="PF03514">
    <property type="entry name" value="GRAS"/>
    <property type="match status" value="1"/>
</dbReference>
<gene>
    <name evidence="3" type="ORF">KI387_044008</name>
</gene>
<dbReference type="Proteomes" id="UP000824469">
    <property type="component" value="Unassembled WGS sequence"/>
</dbReference>